<sequence>MNFLVILTSNLKRILKKKSFIIISFIIPLSISLIFGFVFNKGNNNALGSTAIINSDKGSLGADLISELQKTNGVKIYTKEEGIEKVKKKLVSVCYEIPENFSELVKKGEKPVVAAHKIESSMETSDFEFNLNNAVNNMVLENDLKLNGVSTSVLTKEVPDAKIQVISSEKASMDDTIILNILISFVIFGAIGIAEELFSLKKQNILERSFATGNKPWKVIGGILGALFIFYSVVYSSVFLIESIVRGSVMLEKWPVVVVNMIFMVLVSLSLGIFASRVCKNENTINIFVQIISWITCFVGGSFAPLDLLPKTIQNFSKFTPQYWTLQSINTGNYALVLIVALFAVVLFTAGTFKTRRFI</sequence>
<protein>
    <submittedName>
        <fullName evidence="1">Membrane protein</fullName>
    </submittedName>
</protein>
<proteinExistence type="predicted"/>
<keyword evidence="2" id="KW-1185">Reference proteome</keyword>
<reference evidence="1" key="1">
    <citation type="journal article" date="2025" name="Int. J. Syst. Evol. Microbiol.">
        <title>Inconstantimicrobium mannanitabidum sp. nov., a novel member of the family Clostridiaceae isolated from anoxic soil under the treatment of reductive soil disinfestation.</title>
        <authorList>
            <person name="Ueki A."/>
            <person name="Tonouchi A."/>
            <person name="Honma S."/>
            <person name="Kaku N."/>
            <person name="Ueki K."/>
        </authorList>
    </citation>
    <scope>NUCLEOTIDE SEQUENCE</scope>
    <source>
        <strain evidence="1">TW13</strain>
    </source>
</reference>
<organism evidence="1 2">
    <name type="scientific">Inconstantimicrobium mannanitabidum</name>
    <dbReference type="NCBI Taxonomy" id="1604901"/>
    <lineage>
        <taxon>Bacteria</taxon>
        <taxon>Bacillati</taxon>
        <taxon>Bacillota</taxon>
        <taxon>Clostridia</taxon>
        <taxon>Eubacteriales</taxon>
        <taxon>Clostridiaceae</taxon>
        <taxon>Inconstantimicrobium</taxon>
    </lineage>
</organism>
<comment type="caution">
    <text evidence="1">The sequence shown here is derived from an EMBL/GenBank/DDBJ whole genome shotgun (WGS) entry which is preliminary data.</text>
</comment>
<accession>A0ACB5RHB2</accession>
<evidence type="ECO:0000313" key="2">
    <source>
        <dbReference type="Proteomes" id="UP001058074"/>
    </source>
</evidence>
<gene>
    <name evidence="1" type="ORF">rsdtw13_37480</name>
</gene>
<dbReference type="Proteomes" id="UP001058074">
    <property type="component" value="Unassembled WGS sequence"/>
</dbReference>
<name>A0ACB5RHB2_9CLOT</name>
<dbReference type="EMBL" id="BROD01000001">
    <property type="protein sequence ID" value="GKX68490.1"/>
    <property type="molecule type" value="Genomic_DNA"/>
</dbReference>
<evidence type="ECO:0000313" key="1">
    <source>
        <dbReference type="EMBL" id="GKX68490.1"/>
    </source>
</evidence>